<gene>
    <name evidence="3" type="ORF">PCAR00345_LOCUS38536</name>
</gene>
<feature type="region of interest" description="Disordered" evidence="1">
    <location>
        <begin position="111"/>
        <end position="130"/>
    </location>
</feature>
<sequence>MTDRSPKSMQARRWCMPALLLCCLAHTTLPVAALPVDATAADVAGEYEAVNERFQEMREAFGPLATRLMQTRLPSMMQQLTEQVNEFVADLQWAPALSSVGRLVDRMAWGPSSTDARSGDQMSPSQCGDSDSCRQVIAAVKDISGVFKGPEMFRSPFFNTHSDDVPQA</sequence>
<feature type="compositionally biased region" description="Polar residues" evidence="1">
    <location>
        <begin position="111"/>
        <end position="129"/>
    </location>
</feature>
<evidence type="ECO:0000256" key="1">
    <source>
        <dbReference type="SAM" id="MobiDB-lite"/>
    </source>
</evidence>
<name>A0A7S4C3I8_CHRCT</name>
<dbReference type="EMBL" id="HBIZ01062249">
    <property type="protein sequence ID" value="CAE0785828.1"/>
    <property type="molecule type" value="Transcribed_RNA"/>
</dbReference>
<organism evidence="3">
    <name type="scientific">Chrysotila carterae</name>
    <name type="common">Marine alga</name>
    <name type="synonym">Syracosphaera carterae</name>
    <dbReference type="NCBI Taxonomy" id="13221"/>
    <lineage>
        <taxon>Eukaryota</taxon>
        <taxon>Haptista</taxon>
        <taxon>Haptophyta</taxon>
        <taxon>Prymnesiophyceae</taxon>
        <taxon>Isochrysidales</taxon>
        <taxon>Isochrysidaceae</taxon>
        <taxon>Chrysotila</taxon>
    </lineage>
</organism>
<dbReference type="AlphaFoldDB" id="A0A7S4C3I8"/>
<evidence type="ECO:0000256" key="2">
    <source>
        <dbReference type="SAM" id="SignalP"/>
    </source>
</evidence>
<reference evidence="3" key="1">
    <citation type="submission" date="2021-01" db="EMBL/GenBank/DDBJ databases">
        <authorList>
            <person name="Corre E."/>
            <person name="Pelletier E."/>
            <person name="Niang G."/>
            <person name="Scheremetjew M."/>
            <person name="Finn R."/>
            <person name="Kale V."/>
            <person name="Holt S."/>
            <person name="Cochrane G."/>
            <person name="Meng A."/>
            <person name="Brown T."/>
            <person name="Cohen L."/>
        </authorList>
    </citation>
    <scope>NUCLEOTIDE SEQUENCE</scope>
    <source>
        <strain evidence="3">CCMP645</strain>
    </source>
</reference>
<protein>
    <submittedName>
        <fullName evidence="3">Uncharacterized protein</fullName>
    </submittedName>
</protein>
<keyword evidence="2" id="KW-0732">Signal</keyword>
<feature type="signal peptide" evidence="2">
    <location>
        <begin position="1"/>
        <end position="33"/>
    </location>
</feature>
<feature type="chain" id="PRO_5030958450" evidence="2">
    <location>
        <begin position="34"/>
        <end position="168"/>
    </location>
</feature>
<proteinExistence type="predicted"/>
<accession>A0A7S4C3I8</accession>
<evidence type="ECO:0000313" key="3">
    <source>
        <dbReference type="EMBL" id="CAE0785828.1"/>
    </source>
</evidence>